<evidence type="ECO:0000313" key="2">
    <source>
        <dbReference type="EMBL" id="KAK1877878.1"/>
    </source>
</evidence>
<comment type="caution">
    <text evidence="2">The sequence shown here is derived from an EMBL/GenBank/DDBJ whole genome shotgun (WGS) entry which is preliminary data.</text>
</comment>
<protein>
    <submittedName>
        <fullName evidence="2">Callose synthase 5</fullName>
    </submittedName>
</protein>
<evidence type="ECO:0000313" key="3">
    <source>
        <dbReference type="Proteomes" id="UP001228049"/>
    </source>
</evidence>
<proteinExistence type="predicted"/>
<keyword evidence="3" id="KW-1185">Reference proteome</keyword>
<organism evidence="2 3">
    <name type="scientific">Dissostichus eleginoides</name>
    <name type="common">Patagonian toothfish</name>
    <name type="synonym">Dissostichus amissus</name>
    <dbReference type="NCBI Taxonomy" id="100907"/>
    <lineage>
        <taxon>Eukaryota</taxon>
        <taxon>Metazoa</taxon>
        <taxon>Chordata</taxon>
        <taxon>Craniata</taxon>
        <taxon>Vertebrata</taxon>
        <taxon>Euteleostomi</taxon>
        <taxon>Actinopterygii</taxon>
        <taxon>Neopterygii</taxon>
        <taxon>Teleostei</taxon>
        <taxon>Neoteleostei</taxon>
        <taxon>Acanthomorphata</taxon>
        <taxon>Eupercaria</taxon>
        <taxon>Perciformes</taxon>
        <taxon>Notothenioidei</taxon>
        <taxon>Nototheniidae</taxon>
        <taxon>Dissostichus</taxon>
    </lineage>
</organism>
<feature type="region of interest" description="Disordered" evidence="1">
    <location>
        <begin position="1"/>
        <end position="28"/>
    </location>
</feature>
<dbReference type="Proteomes" id="UP001228049">
    <property type="component" value="Unassembled WGS sequence"/>
</dbReference>
<reference evidence="2" key="1">
    <citation type="submission" date="2023-04" db="EMBL/GenBank/DDBJ databases">
        <title>Chromosome-level genome of Chaenocephalus aceratus.</title>
        <authorList>
            <person name="Park H."/>
        </authorList>
    </citation>
    <scope>NUCLEOTIDE SEQUENCE</scope>
    <source>
        <strain evidence="2">DE</strain>
        <tissue evidence="2">Muscle</tissue>
    </source>
</reference>
<name>A0AAD9EQN9_DISEL</name>
<dbReference type="AlphaFoldDB" id="A0AAD9EQN9"/>
<gene>
    <name evidence="2" type="ORF">KUDE01_003186</name>
</gene>
<sequence length="143" mass="15436">MWLKSPDFLLKPKQKDDDTEPSFNLVNPASDPDICPQVTSCATQGSESFRIISGGCANSKLIPVSTDPSFPFILTPATLLTQKVRVPSIPPGDFKDSDLCKRRCNISQTLSGIVGRTNTSLPYKAAGNGNQRDLTCKKGTLCC</sequence>
<evidence type="ECO:0000256" key="1">
    <source>
        <dbReference type="SAM" id="MobiDB-lite"/>
    </source>
</evidence>
<accession>A0AAD9EQN9</accession>
<dbReference type="EMBL" id="JASDAP010000027">
    <property type="protein sequence ID" value="KAK1877878.1"/>
    <property type="molecule type" value="Genomic_DNA"/>
</dbReference>